<dbReference type="EMBL" id="JRES01000262">
    <property type="protein sequence ID" value="KNC32889.1"/>
    <property type="molecule type" value="Genomic_DNA"/>
</dbReference>
<protein>
    <submittedName>
        <fullName evidence="1">Uncharacterized protein</fullName>
    </submittedName>
</protein>
<keyword evidence="2" id="KW-1185">Reference proteome</keyword>
<evidence type="ECO:0000313" key="2">
    <source>
        <dbReference type="Proteomes" id="UP000037069"/>
    </source>
</evidence>
<name>A0A0L0CN94_LUCCU</name>
<comment type="caution">
    <text evidence="1">The sequence shown here is derived from an EMBL/GenBank/DDBJ whole genome shotgun (WGS) entry which is preliminary data.</text>
</comment>
<dbReference type="Proteomes" id="UP000037069">
    <property type="component" value="Unassembled WGS sequence"/>
</dbReference>
<sequence length="159" mass="16903">MEKFPFGETVDEEVFKAAGCELTLLLKLVRLPKTADTTDCVPLLAAACLAFSKDLARVAAATAAAAFISLGEGGGAAKLLPVLWVLVDLLKVAGVCEDLLELLRVCMLRKIRRSVREARFITGVDVAAGGVLKELTFDVCWLGVLEAGVVAICLDLRLS</sequence>
<dbReference type="AlphaFoldDB" id="A0A0L0CN94"/>
<evidence type="ECO:0000313" key="1">
    <source>
        <dbReference type="EMBL" id="KNC32889.1"/>
    </source>
</evidence>
<gene>
    <name evidence="1" type="ORF">FF38_08101</name>
</gene>
<organism evidence="1 2">
    <name type="scientific">Lucilia cuprina</name>
    <name type="common">Green bottle fly</name>
    <name type="synonym">Australian sheep blowfly</name>
    <dbReference type="NCBI Taxonomy" id="7375"/>
    <lineage>
        <taxon>Eukaryota</taxon>
        <taxon>Metazoa</taxon>
        <taxon>Ecdysozoa</taxon>
        <taxon>Arthropoda</taxon>
        <taxon>Hexapoda</taxon>
        <taxon>Insecta</taxon>
        <taxon>Pterygota</taxon>
        <taxon>Neoptera</taxon>
        <taxon>Endopterygota</taxon>
        <taxon>Diptera</taxon>
        <taxon>Brachycera</taxon>
        <taxon>Muscomorpha</taxon>
        <taxon>Oestroidea</taxon>
        <taxon>Calliphoridae</taxon>
        <taxon>Luciliinae</taxon>
        <taxon>Lucilia</taxon>
    </lineage>
</organism>
<accession>A0A0L0CN94</accession>
<proteinExistence type="predicted"/>
<reference evidence="1 2" key="1">
    <citation type="journal article" date="2015" name="Nat. Commun.">
        <title>Lucilia cuprina genome unlocks parasitic fly biology to underpin future interventions.</title>
        <authorList>
            <person name="Anstead C.A."/>
            <person name="Korhonen P.K."/>
            <person name="Young N.D."/>
            <person name="Hall R.S."/>
            <person name="Jex A.R."/>
            <person name="Murali S.C."/>
            <person name="Hughes D.S."/>
            <person name="Lee S.F."/>
            <person name="Perry T."/>
            <person name="Stroehlein A.J."/>
            <person name="Ansell B.R."/>
            <person name="Breugelmans B."/>
            <person name="Hofmann A."/>
            <person name="Qu J."/>
            <person name="Dugan S."/>
            <person name="Lee S.L."/>
            <person name="Chao H."/>
            <person name="Dinh H."/>
            <person name="Han Y."/>
            <person name="Doddapaneni H.V."/>
            <person name="Worley K.C."/>
            <person name="Muzny D.M."/>
            <person name="Ioannidis P."/>
            <person name="Waterhouse R.M."/>
            <person name="Zdobnov E.M."/>
            <person name="James P.J."/>
            <person name="Bagnall N.H."/>
            <person name="Kotze A.C."/>
            <person name="Gibbs R.A."/>
            <person name="Richards S."/>
            <person name="Batterham P."/>
            <person name="Gasser R.B."/>
        </authorList>
    </citation>
    <scope>NUCLEOTIDE SEQUENCE [LARGE SCALE GENOMIC DNA]</scope>
    <source>
        <strain evidence="1 2">LS</strain>
        <tissue evidence="1">Full body</tissue>
    </source>
</reference>